<organism evidence="3">
    <name type="scientific">Hexamita inflata</name>
    <dbReference type="NCBI Taxonomy" id="28002"/>
    <lineage>
        <taxon>Eukaryota</taxon>
        <taxon>Metamonada</taxon>
        <taxon>Diplomonadida</taxon>
        <taxon>Hexamitidae</taxon>
        <taxon>Hexamitinae</taxon>
        <taxon>Hexamita</taxon>
    </lineage>
</organism>
<feature type="coiled-coil region" evidence="1">
    <location>
        <begin position="73"/>
        <end position="157"/>
    </location>
</feature>
<feature type="region of interest" description="Disordered" evidence="2">
    <location>
        <begin position="233"/>
        <end position="261"/>
    </location>
</feature>
<feature type="compositionally biased region" description="Polar residues" evidence="2">
    <location>
        <begin position="542"/>
        <end position="551"/>
    </location>
</feature>
<dbReference type="EMBL" id="CAXDID020000256">
    <property type="protein sequence ID" value="CAL6065669.1"/>
    <property type="molecule type" value="Genomic_DNA"/>
</dbReference>
<sequence>MLKQSEIITDQKRLELRTLNEQQQVLFDKLKQNSTQLELTSTFFERDFEQFIVQIQDVIKELNMYNEFNISMIESLKSKIDKYLNDNNQLIQTQKGEISIMNEEIEQIQIEQIHLVEKLEQQKLEMASDYDQLNSELHSLRQECEQIKRSNSLLLEQNGELAQKLQLIDSSHSHDIEKIASQHKTQQDHLQVANEKQAKQIQQYEEELNQLNLKLQGLSKEYEEAASQAASVQQELRETKSKLDHVSNTAETSGYQQQENQQLQQQISDLRNKLDILSREKQTATEDNSRLKSQLCSIFEQLETLQLNAEQNTSSLFQHFQDLENEIQKFNELDAEITNSIQRAKEFIADNGARQLIDLKEQKLQYAHHNIDLFEEQIVQKAEEKEVLLSSLTQYETVNIDMQRRLRSQQQKLQEYQQKLEMASDYDQLNSELHSLRQECEQIKRSNSLLLEQNGELAQKLQLIDSSHSHDIEKIASQHKTQQDHLQVANEKQAKQIQQYEEELNQLNLKLQGLSKEYEEAASQAASVQQELRETKSKLDHVSNTAETSGYQQQENQQLQQQISDLRNKLDILSREKQTATEDNSRLKSQLLWCPSQL</sequence>
<name>A0AA86UA17_9EUKA</name>
<dbReference type="Proteomes" id="UP001642409">
    <property type="component" value="Unassembled WGS sequence"/>
</dbReference>
<evidence type="ECO:0000313" key="4">
    <source>
        <dbReference type="EMBL" id="CAL6065669.1"/>
    </source>
</evidence>
<accession>A0AA86UA17</accession>
<protein>
    <submittedName>
        <fullName evidence="4">Hypothetical_protein</fullName>
    </submittedName>
</protein>
<feature type="compositionally biased region" description="Basic and acidic residues" evidence="2">
    <location>
        <begin position="235"/>
        <end position="245"/>
    </location>
</feature>
<reference evidence="4 5" key="2">
    <citation type="submission" date="2024-07" db="EMBL/GenBank/DDBJ databases">
        <authorList>
            <person name="Akdeniz Z."/>
        </authorList>
    </citation>
    <scope>NUCLEOTIDE SEQUENCE [LARGE SCALE GENOMIC DNA]</scope>
</reference>
<keyword evidence="5" id="KW-1185">Reference proteome</keyword>
<feature type="coiled-coil region" evidence="1">
    <location>
        <begin position="399"/>
        <end position="453"/>
    </location>
</feature>
<feature type="region of interest" description="Disordered" evidence="2">
    <location>
        <begin position="525"/>
        <end position="557"/>
    </location>
</feature>
<comment type="caution">
    <text evidence="3">The sequence shown here is derived from an EMBL/GenBank/DDBJ whole genome shotgun (WGS) entry which is preliminary data.</text>
</comment>
<dbReference type="AlphaFoldDB" id="A0AA86UA17"/>
<evidence type="ECO:0000256" key="1">
    <source>
        <dbReference type="SAM" id="Coils"/>
    </source>
</evidence>
<proteinExistence type="predicted"/>
<keyword evidence="1" id="KW-0175">Coiled coil</keyword>
<evidence type="ECO:0000256" key="2">
    <source>
        <dbReference type="SAM" id="MobiDB-lite"/>
    </source>
</evidence>
<feature type="compositionally biased region" description="Polar residues" evidence="2">
    <location>
        <begin position="246"/>
        <end position="255"/>
    </location>
</feature>
<evidence type="ECO:0000313" key="5">
    <source>
        <dbReference type="Proteomes" id="UP001642409"/>
    </source>
</evidence>
<feature type="compositionally biased region" description="Basic and acidic residues" evidence="2">
    <location>
        <begin position="531"/>
        <end position="541"/>
    </location>
</feature>
<gene>
    <name evidence="3" type="ORF">HINF_LOCUS34799</name>
    <name evidence="4" type="ORF">HINF_LOCUS51952</name>
</gene>
<dbReference type="EMBL" id="CATOUU010000773">
    <property type="protein sequence ID" value="CAI9947154.1"/>
    <property type="molecule type" value="Genomic_DNA"/>
</dbReference>
<evidence type="ECO:0000313" key="3">
    <source>
        <dbReference type="EMBL" id="CAI9947154.1"/>
    </source>
</evidence>
<reference evidence="3" key="1">
    <citation type="submission" date="2023-06" db="EMBL/GenBank/DDBJ databases">
        <authorList>
            <person name="Kurt Z."/>
        </authorList>
    </citation>
    <scope>NUCLEOTIDE SEQUENCE</scope>
</reference>